<evidence type="ECO:0000313" key="3">
    <source>
        <dbReference type="Proteomes" id="UP000024635"/>
    </source>
</evidence>
<dbReference type="EMBL" id="JARK01001449">
    <property type="protein sequence ID" value="EYC00684.1"/>
    <property type="molecule type" value="Genomic_DNA"/>
</dbReference>
<dbReference type="AlphaFoldDB" id="A0A016TCK4"/>
<sequence>MPVKDRMASLRKTIVAEGETQVMSALIIATEEEESTDEFLRRVTSVREAITEMEGVVDLIRQLHNLLKVSNSHQDVDRARLRLLFEKLSKIIEDFSKDLDRAVETVNGFHDEVRKASDKKTAYYRMRKDQTESLKQSLHSVILRFRKEEVPFLQETQPATEKHLKNKVYSGEYNLKPAEGLNALQVPGRHNATQENDPSTRPLSRVMEIEDVEKGSAAGSMTVTVSLLSKFYLRLASPQEWKKPWLIRSLQQFSAVYTTCKRANLVTSRYKMYAK</sequence>
<feature type="domain" description="Syntaxin N-terminal" evidence="1">
    <location>
        <begin position="34"/>
        <end position="150"/>
    </location>
</feature>
<keyword evidence="3" id="KW-1185">Reference proteome</keyword>
<reference evidence="3" key="1">
    <citation type="journal article" date="2015" name="Nat. Genet.">
        <title>The genome and transcriptome of the zoonotic hookworm Ancylostoma ceylanicum identify infection-specific gene families.</title>
        <authorList>
            <person name="Schwarz E.M."/>
            <person name="Hu Y."/>
            <person name="Antoshechkin I."/>
            <person name="Miller M.M."/>
            <person name="Sternberg P.W."/>
            <person name="Aroian R.V."/>
        </authorList>
    </citation>
    <scope>NUCLEOTIDE SEQUENCE</scope>
    <source>
        <strain evidence="3">HY135</strain>
    </source>
</reference>
<dbReference type="Pfam" id="PF00804">
    <property type="entry name" value="Syntaxin"/>
    <property type="match status" value="1"/>
</dbReference>
<dbReference type="OrthoDB" id="10255013at2759"/>
<evidence type="ECO:0000313" key="2">
    <source>
        <dbReference type="EMBL" id="EYC00684.1"/>
    </source>
</evidence>
<dbReference type="SUPFAM" id="SSF47661">
    <property type="entry name" value="t-snare proteins"/>
    <property type="match status" value="1"/>
</dbReference>
<dbReference type="InterPro" id="IPR010989">
    <property type="entry name" value="SNARE"/>
</dbReference>
<proteinExistence type="predicted"/>
<dbReference type="Proteomes" id="UP000024635">
    <property type="component" value="Unassembled WGS sequence"/>
</dbReference>
<organism evidence="2 3">
    <name type="scientific">Ancylostoma ceylanicum</name>
    <dbReference type="NCBI Taxonomy" id="53326"/>
    <lineage>
        <taxon>Eukaryota</taxon>
        <taxon>Metazoa</taxon>
        <taxon>Ecdysozoa</taxon>
        <taxon>Nematoda</taxon>
        <taxon>Chromadorea</taxon>
        <taxon>Rhabditida</taxon>
        <taxon>Rhabditina</taxon>
        <taxon>Rhabditomorpha</taxon>
        <taxon>Strongyloidea</taxon>
        <taxon>Ancylostomatidae</taxon>
        <taxon>Ancylostomatinae</taxon>
        <taxon>Ancylostoma</taxon>
    </lineage>
</organism>
<name>A0A016TCK4_9BILA</name>
<dbReference type="Gene3D" id="1.20.58.70">
    <property type="match status" value="1"/>
</dbReference>
<dbReference type="InterPro" id="IPR006011">
    <property type="entry name" value="Syntaxin_N"/>
</dbReference>
<protein>
    <recommendedName>
        <fullName evidence="1">Syntaxin N-terminal domain-containing protein</fullName>
    </recommendedName>
</protein>
<dbReference type="GO" id="GO:0016192">
    <property type="term" value="P:vesicle-mediated transport"/>
    <property type="evidence" value="ECO:0007669"/>
    <property type="project" value="InterPro"/>
</dbReference>
<dbReference type="STRING" id="53326.A0A016TCK4"/>
<gene>
    <name evidence="2" type="primary">Acey_s0113.g349</name>
    <name evidence="2" type="ORF">Y032_0113g349</name>
</gene>
<dbReference type="GO" id="GO:0016020">
    <property type="term" value="C:membrane"/>
    <property type="evidence" value="ECO:0007669"/>
    <property type="project" value="InterPro"/>
</dbReference>
<comment type="caution">
    <text evidence="2">The sequence shown here is derived from an EMBL/GenBank/DDBJ whole genome shotgun (WGS) entry which is preliminary data.</text>
</comment>
<accession>A0A016TCK4</accession>
<evidence type="ECO:0000259" key="1">
    <source>
        <dbReference type="Pfam" id="PF00804"/>
    </source>
</evidence>